<dbReference type="Pfam" id="PF00349">
    <property type="entry name" value="Hexokinase_1"/>
    <property type="match status" value="1"/>
</dbReference>
<keyword evidence="7" id="KW-0067">ATP-binding</keyword>
<evidence type="ECO:0000259" key="11">
    <source>
        <dbReference type="Pfam" id="PF03727"/>
    </source>
</evidence>
<dbReference type="Gene3D" id="3.40.367.20">
    <property type="match status" value="1"/>
</dbReference>
<keyword evidence="5" id="KW-0547">Nucleotide-binding</keyword>
<evidence type="ECO:0000256" key="4">
    <source>
        <dbReference type="ARBA" id="ARBA00022679"/>
    </source>
</evidence>
<name>A0ABY8C465_9FIRM</name>
<feature type="domain" description="Hexokinase N-terminal" evidence="10">
    <location>
        <begin position="6"/>
        <end position="204"/>
    </location>
</feature>
<keyword evidence="6" id="KW-0418">Kinase</keyword>
<evidence type="ECO:0000313" key="13">
    <source>
        <dbReference type="Proteomes" id="UP001220478"/>
    </source>
</evidence>
<dbReference type="InterPro" id="IPR022673">
    <property type="entry name" value="Hexokinase_C"/>
</dbReference>
<evidence type="ECO:0000256" key="1">
    <source>
        <dbReference type="ARBA" id="ARBA00004921"/>
    </source>
</evidence>
<dbReference type="PROSITE" id="PS51748">
    <property type="entry name" value="HEXOKINASE_2"/>
    <property type="match status" value="1"/>
</dbReference>
<dbReference type="InterPro" id="IPR043129">
    <property type="entry name" value="ATPase_NBD"/>
</dbReference>
<evidence type="ECO:0008006" key="14">
    <source>
        <dbReference type="Google" id="ProtNLM"/>
    </source>
</evidence>
<dbReference type="Pfam" id="PF03727">
    <property type="entry name" value="Hexokinase_2"/>
    <property type="match status" value="1"/>
</dbReference>
<dbReference type="EMBL" id="CP118868">
    <property type="protein sequence ID" value="WEG35377.1"/>
    <property type="molecule type" value="Genomic_DNA"/>
</dbReference>
<organism evidence="12 13">
    <name type="scientific">Amygdalobacter indicium</name>
    <dbReference type="NCBI Taxonomy" id="3029272"/>
    <lineage>
        <taxon>Bacteria</taxon>
        <taxon>Bacillati</taxon>
        <taxon>Bacillota</taxon>
        <taxon>Clostridia</taxon>
        <taxon>Eubacteriales</taxon>
        <taxon>Oscillospiraceae</taxon>
        <taxon>Amygdalobacter</taxon>
    </lineage>
</organism>
<accession>A0ABY8C465</accession>
<keyword evidence="13" id="KW-1185">Reference proteome</keyword>
<evidence type="ECO:0000256" key="3">
    <source>
        <dbReference type="ARBA" id="ARBA00009225"/>
    </source>
</evidence>
<comment type="catalytic activity">
    <reaction evidence="9">
        <text>D-fructose + ATP = D-fructose 6-phosphate + ADP + H(+)</text>
        <dbReference type="Rhea" id="RHEA:16125"/>
        <dbReference type="ChEBI" id="CHEBI:15378"/>
        <dbReference type="ChEBI" id="CHEBI:30616"/>
        <dbReference type="ChEBI" id="CHEBI:37721"/>
        <dbReference type="ChEBI" id="CHEBI:61527"/>
        <dbReference type="ChEBI" id="CHEBI:456216"/>
        <dbReference type="EC" id="2.7.1.1"/>
    </reaction>
    <physiologicalReaction direction="left-to-right" evidence="9">
        <dbReference type="Rhea" id="RHEA:16126"/>
    </physiologicalReaction>
</comment>
<evidence type="ECO:0000259" key="10">
    <source>
        <dbReference type="Pfam" id="PF00349"/>
    </source>
</evidence>
<dbReference type="PANTHER" id="PTHR19443:SF16">
    <property type="entry name" value="HEXOKINASE TYPE 1-RELATED"/>
    <property type="match status" value="1"/>
</dbReference>
<comment type="similarity">
    <text evidence="3">Belongs to the hexokinase family.</text>
</comment>
<dbReference type="SUPFAM" id="SSF53067">
    <property type="entry name" value="Actin-like ATPase domain"/>
    <property type="match status" value="2"/>
</dbReference>
<dbReference type="CDD" id="cd24000">
    <property type="entry name" value="ASKHA_NBD_HK"/>
    <property type="match status" value="1"/>
</dbReference>
<reference evidence="12 13" key="1">
    <citation type="submission" date="2023-02" db="EMBL/GenBank/DDBJ databases">
        <title>Novel Oscillospiraceae bacterial genomes.</title>
        <authorList>
            <person name="Srinivasan S."/>
            <person name="Austin M.N."/>
            <person name="Fiedler T.L."/>
            <person name="Strenk S.M."/>
            <person name="Agnew K.J."/>
            <person name="Nagana Gowda G.A."/>
            <person name="Raftery D."/>
            <person name="Beamer M.A."/>
            <person name="Achilles S.L."/>
            <person name="Wiesenfeld H.C."/>
            <person name="Fredricks D.N."/>
            <person name="Hillier S.L."/>
        </authorList>
    </citation>
    <scope>NUCLEOTIDE SEQUENCE [LARGE SCALE GENOMIC DNA]</scope>
    <source>
        <strain evidence="12 13">CHIC02 1186E3-8</strain>
    </source>
</reference>
<comment type="pathway">
    <text evidence="2">Carbohydrate metabolism.</text>
</comment>
<dbReference type="Proteomes" id="UP001220478">
    <property type="component" value="Chromosome"/>
</dbReference>
<evidence type="ECO:0000256" key="5">
    <source>
        <dbReference type="ARBA" id="ARBA00022741"/>
    </source>
</evidence>
<comment type="pathway">
    <text evidence="1">Carbohydrate degradation.</text>
</comment>
<evidence type="ECO:0000256" key="9">
    <source>
        <dbReference type="ARBA" id="ARBA00047905"/>
    </source>
</evidence>
<gene>
    <name evidence="12" type="ORF">PYS61_05460</name>
</gene>
<evidence type="ECO:0000313" key="12">
    <source>
        <dbReference type="EMBL" id="WEG35377.1"/>
    </source>
</evidence>
<keyword evidence="8" id="KW-0324">Glycolysis</keyword>
<evidence type="ECO:0000256" key="8">
    <source>
        <dbReference type="ARBA" id="ARBA00023152"/>
    </source>
</evidence>
<dbReference type="PANTHER" id="PTHR19443">
    <property type="entry name" value="HEXOKINASE"/>
    <property type="match status" value="1"/>
</dbReference>
<evidence type="ECO:0000256" key="6">
    <source>
        <dbReference type="ARBA" id="ARBA00022777"/>
    </source>
</evidence>
<evidence type="ECO:0000256" key="2">
    <source>
        <dbReference type="ARBA" id="ARBA00005007"/>
    </source>
</evidence>
<proteinExistence type="inferred from homology"/>
<dbReference type="RefSeq" id="WP_315571467.1">
    <property type="nucleotide sequence ID" value="NZ_CP118868.1"/>
</dbReference>
<dbReference type="InterPro" id="IPR001312">
    <property type="entry name" value="Hexokinase"/>
</dbReference>
<sequence>MTKSKVQAFLQKYDLDADKVDLSAELEHFLLSMSLGLLPEQEADQKAQERGVMPLAMLPTFIDIENKVPFEKPCIVLDAGGTNFRVAVLTMHSDREPEITNYEVYPMPGSDGELSKLEFYDKIVEFLRPVINLSDNIGFCFSYPAEITANRDGRVLSFTKEVRAPEVVGSLIGVDLKEALKRHNLPFDKNICILNDTVAALLGGRAFLSEEVYDSFIGYILGTGINLAYVETSNDIVKIRKSVSPEVLSGRMIINTESGYYCPLQTSAIEQEMDEGTSDPGHSLFEKRISGRYLGLLSLYIIRRAIEEHLFSTFFVTNFEHISQVTTKDLDDYMRSPFGQGKLSQACANDIDRSILYYLIDNVFERASKYAVVALAAALVKADTGKNPLKPTVVTIDGSTYYKSLLIQSKMAYYIRSFINNELHLYVKLNKTENGNLVGAAIAALTNKKD</sequence>
<protein>
    <recommendedName>
        <fullName evidence="14">Hexokinase</fullName>
    </recommendedName>
</protein>
<feature type="domain" description="Hexokinase C-terminal" evidence="11">
    <location>
        <begin position="217"/>
        <end position="445"/>
    </location>
</feature>
<evidence type="ECO:0000256" key="7">
    <source>
        <dbReference type="ARBA" id="ARBA00022840"/>
    </source>
</evidence>
<dbReference type="InterPro" id="IPR022672">
    <property type="entry name" value="Hexokinase_N"/>
</dbReference>
<dbReference type="PRINTS" id="PR00475">
    <property type="entry name" value="HEXOKINASE"/>
</dbReference>
<dbReference type="Gene3D" id="3.30.420.40">
    <property type="match status" value="1"/>
</dbReference>
<keyword evidence="4" id="KW-0808">Transferase</keyword>